<dbReference type="GeneID" id="19202282"/>
<feature type="compositionally biased region" description="Polar residues" evidence="1">
    <location>
        <begin position="15"/>
        <end position="65"/>
    </location>
</feature>
<dbReference type="Proteomes" id="UP000053558">
    <property type="component" value="Unassembled WGS sequence"/>
</dbReference>
<feature type="transmembrane region" description="Helical" evidence="2">
    <location>
        <begin position="110"/>
        <end position="132"/>
    </location>
</feature>
<name>A0A5M3M9W6_CONPW</name>
<feature type="region of interest" description="Disordered" evidence="1">
    <location>
        <begin position="1"/>
        <end position="101"/>
    </location>
</feature>
<organism evidence="3 4">
    <name type="scientific">Coniophora puteana (strain RWD-64-598)</name>
    <name type="common">Brown rot fungus</name>
    <dbReference type="NCBI Taxonomy" id="741705"/>
    <lineage>
        <taxon>Eukaryota</taxon>
        <taxon>Fungi</taxon>
        <taxon>Dikarya</taxon>
        <taxon>Basidiomycota</taxon>
        <taxon>Agaricomycotina</taxon>
        <taxon>Agaricomycetes</taxon>
        <taxon>Agaricomycetidae</taxon>
        <taxon>Boletales</taxon>
        <taxon>Coniophorineae</taxon>
        <taxon>Coniophoraceae</taxon>
        <taxon>Coniophora</taxon>
    </lineage>
</organism>
<protein>
    <submittedName>
        <fullName evidence="3">Uncharacterized protein</fullName>
    </submittedName>
</protein>
<keyword evidence="2" id="KW-1133">Transmembrane helix</keyword>
<evidence type="ECO:0000256" key="1">
    <source>
        <dbReference type="SAM" id="MobiDB-lite"/>
    </source>
</evidence>
<keyword evidence="2" id="KW-0812">Transmembrane</keyword>
<reference evidence="4" key="1">
    <citation type="journal article" date="2012" name="Science">
        <title>The Paleozoic origin of enzymatic lignin decomposition reconstructed from 31 fungal genomes.</title>
        <authorList>
            <person name="Floudas D."/>
            <person name="Binder M."/>
            <person name="Riley R."/>
            <person name="Barry K."/>
            <person name="Blanchette R.A."/>
            <person name="Henrissat B."/>
            <person name="Martinez A.T."/>
            <person name="Otillar R."/>
            <person name="Spatafora J.W."/>
            <person name="Yadav J.S."/>
            <person name="Aerts A."/>
            <person name="Benoit I."/>
            <person name="Boyd A."/>
            <person name="Carlson A."/>
            <person name="Copeland A."/>
            <person name="Coutinho P.M."/>
            <person name="de Vries R.P."/>
            <person name="Ferreira P."/>
            <person name="Findley K."/>
            <person name="Foster B."/>
            <person name="Gaskell J."/>
            <person name="Glotzer D."/>
            <person name="Gorecki P."/>
            <person name="Heitman J."/>
            <person name="Hesse C."/>
            <person name="Hori C."/>
            <person name="Igarashi K."/>
            <person name="Jurgens J.A."/>
            <person name="Kallen N."/>
            <person name="Kersten P."/>
            <person name="Kohler A."/>
            <person name="Kuees U."/>
            <person name="Kumar T.K.A."/>
            <person name="Kuo A."/>
            <person name="LaButti K."/>
            <person name="Larrondo L.F."/>
            <person name="Lindquist E."/>
            <person name="Ling A."/>
            <person name="Lombard V."/>
            <person name="Lucas S."/>
            <person name="Lundell T."/>
            <person name="Martin R."/>
            <person name="McLaughlin D.J."/>
            <person name="Morgenstern I."/>
            <person name="Morin E."/>
            <person name="Murat C."/>
            <person name="Nagy L.G."/>
            <person name="Nolan M."/>
            <person name="Ohm R.A."/>
            <person name="Patyshakuliyeva A."/>
            <person name="Rokas A."/>
            <person name="Ruiz-Duenas F.J."/>
            <person name="Sabat G."/>
            <person name="Salamov A."/>
            <person name="Samejima M."/>
            <person name="Schmutz J."/>
            <person name="Slot J.C."/>
            <person name="St John F."/>
            <person name="Stenlid J."/>
            <person name="Sun H."/>
            <person name="Sun S."/>
            <person name="Syed K."/>
            <person name="Tsang A."/>
            <person name="Wiebenga A."/>
            <person name="Young D."/>
            <person name="Pisabarro A."/>
            <person name="Eastwood D.C."/>
            <person name="Martin F."/>
            <person name="Cullen D."/>
            <person name="Grigoriev I.V."/>
            <person name="Hibbett D.S."/>
        </authorList>
    </citation>
    <scope>NUCLEOTIDE SEQUENCE [LARGE SCALE GENOMIC DNA]</scope>
    <source>
        <strain evidence="4">RWD-64-598 SS2</strain>
    </source>
</reference>
<evidence type="ECO:0000256" key="2">
    <source>
        <dbReference type="SAM" id="Phobius"/>
    </source>
</evidence>
<dbReference type="AlphaFoldDB" id="A0A5M3M9W6"/>
<keyword evidence="2" id="KW-0472">Membrane</keyword>
<proteinExistence type="predicted"/>
<evidence type="ECO:0000313" key="3">
    <source>
        <dbReference type="EMBL" id="EIW75435.1"/>
    </source>
</evidence>
<dbReference type="KEGG" id="cput:CONPUDRAFT_147107"/>
<sequence length="241" mass="25455">MAEDTETSVDVEGPSASTTLKPDSTPVVQSTKNQSPPTDSTTVPKSSASLARVYSQSPLSAINSVPSTTQQTPRIPPPTSGGWRANKSHQHRPPSSLAVNKSHNTINDGAVVGAVIGAAALVFITVGSYVLLKRRYHHHLQAINSPEHQTQCTENETTLASDSKLGIFLPREQDGYGFSILPKLPFRSKWLGSPSTSTLTSSANGSPPEYASSQCVDTTHTSLLGTSSGHPGAVDSRDLKN</sequence>
<dbReference type="RefSeq" id="XP_007774163.1">
    <property type="nucleotide sequence ID" value="XM_007775973.1"/>
</dbReference>
<comment type="caution">
    <text evidence="3">The sequence shown here is derived from an EMBL/GenBank/DDBJ whole genome shotgun (WGS) entry which is preliminary data.</text>
</comment>
<feature type="compositionally biased region" description="Low complexity" evidence="1">
    <location>
        <begin position="221"/>
        <end position="230"/>
    </location>
</feature>
<feature type="region of interest" description="Disordered" evidence="1">
    <location>
        <begin position="221"/>
        <end position="241"/>
    </location>
</feature>
<keyword evidence="4" id="KW-1185">Reference proteome</keyword>
<accession>A0A5M3M9W6</accession>
<evidence type="ECO:0000313" key="4">
    <source>
        <dbReference type="Proteomes" id="UP000053558"/>
    </source>
</evidence>
<dbReference type="EMBL" id="JH711588">
    <property type="protein sequence ID" value="EIW75435.1"/>
    <property type="molecule type" value="Genomic_DNA"/>
</dbReference>
<gene>
    <name evidence="3" type="ORF">CONPUDRAFT_147107</name>
</gene>